<dbReference type="GO" id="GO:0008194">
    <property type="term" value="F:UDP-glycosyltransferase activity"/>
    <property type="evidence" value="ECO:0007669"/>
    <property type="project" value="InterPro"/>
</dbReference>
<dbReference type="SUPFAM" id="SSF53756">
    <property type="entry name" value="UDP-Glycosyltransferase/glycogen phosphorylase"/>
    <property type="match status" value="1"/>
</dbReference>
<sequence length="557" mass="62062">MSMARSETANNLHVAVLPSPGMGHIIPLFNLANRLATDHGCHVSYLNITAEASAAQTQLLTSPNLPPNLHIVHIPPAKQPTHLPQEEQSTLAFTRLCHIVDDNLRELKSILLHLGKPKALIIDIFCTQAFEVCKQLSIPVYTFYTASAALFAFSLYLPVMDREIIDCEFVDLPEPIRVPGCSPIRTEDLITQVTNRKIEEYKWFLFHSSRLPMAAGTLLNTWNEFEPITLKAIKENPFYHQIPAPPIYPIGPLIKETEPITKSGAECLAWLDSQPPESVVFVALGSGGSLTELQLTEVAWGLELSGQRFIWVIRAPSDVDPTAAFFKAGDTDSDDPRTFLPAGFVERTKGVGHLVSSWAPQAKVLGHRSTGAFWSHCGWNSTLESMTYGVPMIAWPLYAEQRMNASVLVEDIGVAVKPAVDPGMGEVVTREEIKRVVSKIIESEEGKAMRRKARELSQSAAKALNSSGNGSSYESLVRLVHKWKANQIFINTINREIEREESRRGDRRQTCSQSQIFINADKREIERGCEGGRRLGLQVYGHGDQDFAVRLDHWRPE</sequence>
<dbReference type="InterPro" id="IPR002213">
    <property type="entry name" value="UDP_glucos_trans"/>
</dbReference>
<comment type="similarity">
    <text evidence="1">Belongs to the UDP-glycosyltransferase family.</text>
</comment>
<dbReference type="Pfam" id="PF00201">
    <property type="entry name" value="UDPGT"/>
    <property type="match status" value="1"/>
</dbReference>
<dbReference type="CDD" id="cd03784">
    <property type="entry name" value="GT1_Gtf-like"/>
    <property type="match status" value="1"/>
</dbReference>
<evidence type="ECO:0000256" key="2">
    <source>
        <dbReference type="ARBA" id="ARBA00022676"/>
    </source>
</evidence>
<dbReference type="FunFam" id="3.40.50.2000:FF:000056">
    <property type="entry name" value="Glycosyltransferase"/>
    <property type="match status" value="1"/>
</dbReference>
<keyword evidence="5" id="KW-1185">Reference proteome</keyword>
<keyword evidence="2" id="KW-0328">Glycosyltransferase</keyword>
<dbReference type="AlphaFoldDB" id="A0A803NMY0"/>
<protein>
    <recommendedName>
        <fullName evidence="6">UDP-glycosyltransferase</fullName>
    </recommendedName>
</protein>
<reference evidence="4" key="2">
    <citation type="submission" date="2021-03" db="UniProtKB">
        <authorList>
            <consortium name="EnsemblPlants"/>
        </authorList>
    </citation>
    <scope>IDENTIFICATION</scope>
</reference>
<dbReference type="Proteomes" id="UP000596661">
    <property type="component" value="Chromosome 1"/>
</dbReference>
<dbReference type="PANTHER" id="PTHR48046">
    <property type="entry name" value="UDP-GLYCOSYLTRANSFERASE 72E1"/>
    <property type="match status" value="1"/>
</dbReference>
<evidence type="ECO:0000313" key="4">
    <source>
        <dbReference type="EnsemblPlants" id="cds.evm.model.01.2872"/>
    </source>
</evidence>
<dbReference type="OMA" id="QTELAWG"/>
<dbReference type="Gene3D" id="3.40.50.2000">
    <property type="entry name" value="Glycogen Phosphorylase B"/>
    <property type="match status" value="2"/>
</dbReference>
<dbReference type="PANTHER" id="PTHR48046:SF4">
    <property type="entry name" value="GLYCOSYLTRANSFERASE"/>
    <property type="match status" value="1"/>
</dbReference>
<proteinExistence type="inferred from homology"/>
<evidence type="ECO:0008006" key="6">
    <source>
        <dbReference type="Google" id="ProtNLM"/>
    </source>
</evidence>
<evidence type="ECO:0000256" key="3">
    <source>
        <dbReference type="ARBA" id="ARBA00022679"/>
    </source>
</evidence>
<reference evidence="4" key="1">
    <citation type="submission" date="2018-11" db="EMBL/GenBank/DDBJ databases">
        <authorList>
            <person name="Grassa J C."/>
        </authorList>
    </citation>
    <scope>NUCLEOTIDE SEQUENCE [LARGE SCALE GENOMIC DNA]</scope>
</reference>
<dbReference type="Gramene" id="evm.model.01.2872">
    <property type="protein sequence ID" value="cds.evm.model.01.2872"/>
    <property type="gene ID" value="evm.TU.01.2872"/>
</dbReference>
<keyword evidence="3" id="KW-0808">Transferase</keyword>
<dbReference type="EMBL" id="UZAU01000081">
    <property type="status" value="NOT_ANNOTATED_CDS"/>
    <property type="molecule type" value="Genomic_DNA"/>
</dbReference>
<evidence type="ECO:0000256" key="1">
    <source>
        <dbReference type="ARBA" id="ARBA00009995"/>
    </source>
</evidence>
<accession>A0A803NMY0</accession>
<organism evidence="4 5">
    <name type="scientific">Cannabis sativa</name>
    <name type="common">Hemp</name>
    <name type="synonym">Marijuana</name>
    <dbReference type="NCBI Taxonomy" id="3483"/>
    <lineage>
        <taxon>Eukaryota</taxon>
        <taxon>Viridiplantae</taxon>
        <taxon>Streptophyta</taxon>
        <taxon>Embryophyta</taxon>
        <taxon>Tracheophyta</taxon>
        <taxon>Spermatophyta</taxon>
        <taxon>Magnoliopsida</taxon>
        <taxon>eudicotyledons</taxon>
        <taxon>Gunneridae</taxon>
        <taxon>Pentapetalae</taxon>
        <taxon>rosids</taxon>
        <taxon>fabids</taxon>
        <taxon>Rosales</taxon>
        <taxon>Cannabaceae</taxon>
        <taxon>Cannabis</taxon>
    </lineage>
</organism>
<name>A0A803NMY0_CANSA</name>
<evidence type="ECO:0000313" key="5">
    <source>
        <dbReference type="Proteomes" id="UP000596661"/>
    </source>
</evidence>
<dbReference type="EnsemblPlants" id="evm.model.01.2872">
    <property type="protein sequence ID" value="cds.evm.model.01.2872"/>
    <property type="gene ID" value="evm.TU.01.2872"/>
</dbReference>